<comment type="subcellular location">
    <subcellularLocation>
        <location evidence="1">Membrane</location>
        <topology evidence="1">Multi-pass membrane protein</topology>
    </subcellularLocation>
</comment>
<proteinExistence type="inferred from homology"/>
<dbReference type="PANTHER" id="PTHR10057">
    <property type="entry name" value="PERIPHERAL-TYPE BENZODIAZEPINE RECEPTOR"/>
    <property type="match status" value="1"/>
</dbReference>
<feature type="transmembrane region" description="Helical" evidence="6">
    <location>
        <begin position="143"/>
        <end position="161"/>
    </location>
</feature>
<dbReference type="Pfam" id="PF03073">
    <property type="entry name" value="TspO_MBR"/>
    <property type="match status" value="1"/>
</dbReference>
<accession>A0A7U4J8W9</accession>
<protein>
    <submittedName>
        <fullName evidence="7">CrtK protein</fullName>
    </submittedName>
</protein>
<reference evidence="7 8" key="2">
    <citation type="submission" date="2015-02" db="EMBL/GenBank/DDBJ databases">
        <title>The complete genome of Sphingomonas hengshuiensis sp. WHSC-8 isolated from soil of Hengshui Lake.</title>
        <authorList>
            <person name="Wei S."/>
            <person name="Guo J."/>
            <person name="Su C."/>
            <person name="Wu R."/>
            <person name="Zhang Z."/>
            <person name="Liang K."/>
            <person name="Li H."/>
            <person name="Wang T."/>
            <person name="Liu H."/>
            <person name="Zhang C."/>
            <person name="Li Z."/>
            <person name="Wang Q."/>
            <person name="Meng J."/>
        </authorList>
    </citation>
    <scope>NUCLEOTIDE SEQUENCE [LARGE SCALE GENOMIC DNA]</scope>
    <source>
        <strain evidence="7 8">WHSC-8</strain>
    </source>
</reference>
<evidence type="ECO:0000313" key="8">
    <source>
        <dbReference type="Proteomes" id="UP000032300"/>
    </source>
</evidence>
<keyword evidence="4 6" id="KW-1133">Transmembrane helix</keyword>
<organism evidence="7 8">
    <name type="scientific">Sphingomonas hengshuiensis</name>
    <dbReference type="NCBI Taxonomy" id="1609977"/>
    <lineage>
        <taxon>Bacteria</taxon>
        <taxon>Pseudomonadati</taxon>
        <taxon>Pseudomonadota</taxon>
        <taxon>Alphaproteobacteria</taxon>
        <taxon>Sphingomonadales</taxon>
        <taxon>Sphingomonadaceae</taxon>
        <taxon>Sphingomonas</taxon>
    </lineage>
</organism>
<evidence type="ECO:0000256" key="4">
    <source>
        <dbReference type="ARBA" id="ARBA00022989"/>
    </source>
</evidence>
<feature type="transmembrane region" description="Helical" evidence="6">
    <location>
        <begin position="12"/>
        <end position="36"/>
    </location>
</feature>
<dbReference type="FunFam" id="1.20.1260.100:FF:000001">
    <property type="entry name" value="translocator protein 2"/>
    <property type="match status" value="1"/>
</dbReference>
<evidence type="ECO:0000256" key="3">
    <source>
        <dbReference type="ARBA" id="ARBA00022692"/>
    </source>
</evidence>
<dbReference type="Proteomes" id="UP000032300">
    <property type="component" value="Chromosome"/>
</dbReference>
<dbReference type="PANTHER" id="PTHR10057:SF0">
    <property type="entry name" value="TRANSLOCATOR PROTEIN"/>
    <property type="match status" value="1"/>
</dbReference>
<sequence length="185" mass="20148">MREIASRGQLRLAYLRWAVVTVPFILLLGFTSARLAPSGSENAWYMALAKPAIMPPNWAFPVAWSVLYVLMGLALAMVINARGSRLRAPALIVFALQMVANLAWSPVFFGLHQVRPALAIIAAMAVLTIATIAMFARVRTGAAVLLLPYLAWIGFAGYLLYQVDVLNPDAGSLVPARSVDQIQIR</sequence>
<evidence type="ECO:0000313" key="7">
    <source>
        <dbReference type="EMBL" id="AJP72422.1"/>
    </source>
</evidence>
<dbReference type="GO" id="GO:0016020">
    <property type="term" value="C:membrane"/>
    <property type="evidence" value="ECO:0007669"/>
    <property type="project" value="UniProtKB-SubCell"/>
</dbReference>
<dbReference type="AlphaFoldDB" id="A0A7U4J8W9"/>
<keyword evidence="8" id="KW-1185">Reference proteome</keyword>
<keyword evidence="3 6" id="KW-0812">Transmembrane</keyword>
<dbReference type="EMBL" id="CP010836">
    <property type="protein sequence ID" value="AJP72422.1"/>
    <property type="molecule type" value="Genomic_DNA"/>
</dbReference>
<keyword evidence="5 6" id="KW-0472">Membrane</keyword>
<comment type="similarity">
    <text evidence="2">Belongs to the TspO/BZRP family.</text>
</comment>
<reference evidence="7 8" key="1">
    <citation type="journal article" date="2015" name="Int. J. Syst. Evol. Microbiol.">
        <title>Sphingomonas hengshuiensis sp. nov., isolated from lake wetland.</title>
        <authorList>
            <person name="Wei S."/>
            <person name="Wang T."/>
            <person name="Liu H."/>
            <person name="Zhang C."/>
            <person name="Guo J."/>
            <person name="Wang Q."/>
            <person name="Liang K."/>
            <person name="Zhang Z."/>
        </authorList>
    </citation>
    <scope>NUCLEOTIDE SEQUENCE [LARGE SCALE GENOMIC DNA]</scope>
    <source>
        <strain evidence="7 8">WHSC-8</strain>
    </source>
</reference>
<evidence type="ECO:0000256" key="5">
    <source>
        <dbReference type="ARBA" id="ARBA00023136"/>
    </source>
</evidence>
<dbReference type="InterPro" id="IPR004307">
    <property type="entry name" value="TspO_MBR"/>
</dbReference>
<dbReference type="OrthoDB" id="9795496at2"/>
<feature type="transmembrane region" description="Helical" evidence="6">
    <location>
        <begin position="117"/>
        <end position="136"/>
    </location>
</feature>
<dbReference type="RefSeq" id="WP_044332551.1">
    <property type="nucleotide sequence ID" value="NZ_CP010836.1"/>
</dbReference>
<dbReference type="CDD" id="cd15904">
    <property type="entry name" value="TSPO_MBR"/>
    <property type="match status" value="1"/>
</dbReference>
<gene>
    <name evidence="7" type="ORF">TS85_12460</name>
</gene>
<dbReference type="Gene3D" id="1.20.1260.100">
    <property type="entry name" value="TspO/MBR protein"/>
    <property type="match status" value="1"/>
</dbReference>
<evidence type="ECO:0000256" key="2">
    <source>
        <dbReference type="ARBA" id="ARBA00007524"/>
    </source>
</evidence>
<dbReference type="PIRSF" id="PIRSF005859">
    <property type="entry name" value="PBR"/>
    <property type="match status" value="1"/>
</dbReference>
<dbReference type="GO" id="GO:0033013">
    <property type="term" value="P:tetrapyrrole metabolic process"/>
    <property type="evidence" value="ECO:0007669"/>
    <property type="project" value="UniProtKB-ARBA"/>
</dbReference>
<dbReference type="InterPro" id="IPR038330">
    <property type="entry name" value="TspO/MBR-related_sf"/>
</dbReference>
<evidence type="ECO:0000256" key="1">
    <source>
        <dbReference type="ARBA" id="ARBA00004141"/>
    </source>
</evidence>
<name>A0A7U4J8W9_9SPHN</name>
<dbReference type="KEGG" id="sphi:TS85_12460"/>
<feature type="transmembrane region" description="Helical" evidence="6">
    <location>
        <begin position="58"/>
        <end position="79"/>
    </location>
</feature>
<evidence type="ECO:0000256" key="6">
    <source>
        <dbReference type="SAM" id="Phobius"/>
    </source>
</evidence>
<feature type="transmembrane region" description="Helical" evidence="6">
    <location>
        <begin position="91"/>
        <end position="111"/>
    </location>
</feature>